<dbReference type="Gene3D" id="3.40.190.10">
    <property type="entry name" value="Periplasmic binding protein-like II"/>
    <property type="match status" value="2"/>
</dbReference>
<dbReference type="EMBL" id="JACRTB010000005">
    <property type="protein sequence ID" value="MBC8575597.1"/>
    <property type="molecule type" value="Genomic_DNA"/>
</dbReference>
<dbReference type="PROSITE" id="PS51257">
    <property type="entry name" value="PROKAR_LIPOPROTEIN"/>
    <property type="match status" value="1"/>
</dbReference>
<dbReference type="PANTHER" id="PTHR42941">
    <property type="entry name" value="SLL1037 PROTEIN"/>
    <property type="match status" value="1"/>
</dbReference>
<dbReference type="RefSeq" id="WP_262399223.1">
    <property type="nucleotide sequence ID" value="NZ_JACRTB010000005.1"/>
</dbReference>
<proteinExistence type="predicted"/>
<organism evidence="2 3">
    <name type="scientific">Yanshouia hominis</name>
    <dbReference type="NCBI Taxonomy" id="2763673"/>
    <lineage>
        <taxon>Bacteria</taxon>
        <taxon>Bacillati</taxon>
        <taxon>Bacillota</taxon>
        <taxon>Clostridia</taxon>
        <taxon>Eubacteriales</taxon>
        <taxon>Oscillospiraceae</taxon>
        <taxon>Yanshouia</taxon>
    </lineage>
</organism>
<comment type="caution">
    <text evidence="2">The sequence shown here is derived from an EMBL/GenBank/DDBJ whole genome shotgun (WGS) entry which is preliminary data.</text>
</comment>
<dbReference type="SUPFAM" id="SSF53850">
    <property type="entry name" value="Periplasmic binding protein-like II"/>
    <property type="match status" value="1"/>
</dbReference>
<reference evidence="2 3" key="1">
    <citation type="submission" date="2020-08" db="EMBL/GenBank/DDBJ databases">
        <title>Genome public.</title>
        <authorList>
            <person name="Liu C."/>
            <person name="Sun Q."/>
        </authorList>
    </citation>
    <scope>NUCLEOTIDE SEQUENCE [LARGE SCALE GENOMIC DNA]</scope>
    <source>
        <strain evidence="2 3">BX1</strain>
    </source>
</reference>
<dbReference type="Pfam" id="PF16868">
    <property type="entry name" value="NMT1_3"/>
    <property type="match status" value="1"/>
</dbReference>
<dbReference type="InterPro" id="IPR011852">
    <property type="entry name" value="TRAP_TAXI"/>
</dbReference>
<dbReference type="NCBIfam" id="TIGR02122">
    <property type="entry name" value="TRAP_TAXI"/>
    <property type="match status" value="1"/>
</dbReference>
<evidence type="ECO:0000313" key="3">
    <source>
        <dbReference type="Proteomes" id="UP000658131"/>
    </source>
</evidence>
<keyword evidence="1" id="KW-0732">Signal</keyword>
<accession>A0ABR7NGT0</accession>
<evidence type="ECO:0000313" key="2">
    <source>
        <dbReference type="EMBL" id="MBC8575597.1"/>
    </source>
</evidence>
<protein>
    <submittedName>
        <fullName evidence="2">TAXI family TRAP transporter solute-binding subunit</fullName>
    </submittedName>
</protein>
<sequence length="347" mass="36631">MKKNKKSLLALLLAGAAILSVGCSNTPQLISSSEAAAPSSDGAPAQSQPALSQSYSFTVGTSSSGGSVYAVGAGLSQMLTEKISGLNMRAIATGGAVDNVGLMSRGEVQLSLNASNTNYLACNGQLEGMDKQENLRGIVSLYPSVFHFIVGKESGITGFDQLGGRKGAVGAPASATDLYCTDVLSYFGYDYHDRKDVEAVYANTSDATDQFKDGHIDWALFPLGVPGSAVLDLSMSGKIDILPIEGEDRDGLLKQFPYYIPYTIPAGTYTGFDSDIDTVGCVITLVADESVDEEVVYQITKTIWENLDSVQTIANSLTWMSKENAVAGIGAPLHPGAERYYKEIGVL</sequence>
<feature type="chain" id="PRO_5046895653" evidence="1">
    <location>
        <begin position="23"/>
        <end position="347"/>
    </location>
</feature>
<dbReference type="Proteomes" id="UP000658131">
    <property type="component" value="Unassembled WGS sequence"/>
</dbReference>
<dbReference type="CDD" id="cd13520">
    <property type="entry name" value="PBP2_TAXI_TRAP"/>
    <property type="match status" value="1"/>
</dbReference>
<keyword evidence="3" id="KW-1185">Reference proteome</keyword>
<gene>
    <name evidence="2" type="ORF">H8717_04120</name>
</gene>
<evidence type="ECO:0000256" key="1">
    <source>
        <dbReference type="SAM" id="SignalP"/>
    </source>
</evidence>
<name>A0ABR7NGT0_9FIRM</name>
<feature type="signal peptide" evidence="1">
    <location>
        <begin position="1"/>
        <end position="22"/>
    </location>
</feature>
<dbReference type="PANTHER" id="PTHR42941:SF1">
    <property type="entry name" value="SLL1037 PROTEIN"/>
    <property type="match status" value="1"/>
</dbReference>